<dbReference type="InterPro" id="IPR014925">
    <property type="entry name" value="CGGC_dom"/>
</dbReference>
<sequence>MTASDKTYLVVVQCHLVQQRCSGFHCEKAFTDRTGGFARYADQPGLRRLSLTCGGCCGRALQRKLSHLLRSAHQRDGIEPAQVVVHLASCICKDNHHGPPCPHLDYLKILVSRLGLDLVEDSWISRTAEKRRQQGLYTPNGEPEQTVVVSSPVRPLP</sequence>
<name>A0A1G7E2Y3_9BACT</name>
<feature type="domain" description="CGGC" evidence="2">
    <location>
        <begin position="8"/>
        <end position="123"/>
    </location>
</feature>
<protein>
    <submittedName>
        <fullName evidence="3">Predicted metal-binding protein</fullName>
    </submittedName>
</protein>
<organism evidence="3 4">
    <name type="scientific">Desulfuromonas thiophila</name>
    <dbReference type="NCBI Taxonomy" id="57664"/>
    <lineage>
        <taxon>Bacteria</taxon>
        <taxon>Pseudomonadati</taxon>
        <taxon>Thermodesulfobacteriota</taxon>
        <taxon>Desulfuromonadia</taxon>
        <taxon>Desulfuromonadales</taxon>
        <taxon>Desulfuromonadaceae</taxon>
        <taxon>Desulfuromonas</taxon>
    </lineage>
</organism>
<dbReference type="SMART" id="SM01078">
    <property type="entry name" value="CGGC"/>
    <property type="match status" value="1"/>
</dbReference>
<keyword evidence="4" id="KW-1185">Reference proteome</keyword>
<gene>
    <name evidence="3" type="ORF">SAMN05661003_11732</name>
</gene>
<feature type="region of interest" description="Disordered" evidence="1">
    <location>
        <begin position="134"/>
        <end position="157"/>
    </location>
</feature>
<dbReference type="RefSeq" id="WP_092080013.1">
    <property type="nucleotide sequence ID" value="NZ_FNAQ01000017.1"/>
</dbReference>
<evidence type="ECO:0000313" key="4">
    <source>
        <dbReference type="Proteomes" id="UP000243205"/>
    </source>
</evidence>
<evidence type="ECO:0000259" key="2">
    <source>
        <dbReference type="SMART" id="SM01078"/>
    </source>
</evidence>
<dbReference type="Pfam" id="PF08821">
    <property type="entry name" value="CGGC"/>
    <property type="match status" value="1"/>
</dbReference>
<dbReference type="Proteomes" id="UP000243205">
    <property type="component" value="Unassembled WGS sequence"/>
</dbReference>
<evidence type="ECO:0000256" key="1">
    <source>
        <dbReference type="SAM" id="MobiDB-lite"/>
    </source>
</evidence>
<proteinExistence type="predicted"/>
<dbReference type="STRING" id="57664.SAMN05661003_11732"/>
<dbReference type="OrthoDB" id="9789971at2"/>
<reference evidence="4" key="1">
    <citation type="submission" date="2016-10" db="EMBL/GenBank/DDBJ databases">
        <authorList>
            <person name="Varghese N."/>
            <person name="Submissions S."/>
        </authorList>
    </citation>
    <scope>NUCLEOTIDE SEQUENCE [LARGE SCALE GENOMIC DNA]</scope>
    <source>
        <strain evidence="4">DSM 8987</strain>
    </source>
</reference>
<accession>A0A1G7E2Y3</accession>
<evidence type="ECO:0000313" key="3">
    <source>
        <dbReference type="EMBL" id="SDE58073.1"/>
    </source>
</evidence>
<dbReference type="EMBL" id="FNAQ01000017">
    <property type="protein sequence ID" value="SDE58073.1"/>
    <property type="molecule type" value="Genomic_DNA"/>
</dbReference>
<dbReference type="AlphaFoldDB" id="A0A1G7E2Y3"/>